<dbReference type="InterPro" id="IPR001315">
    <property type="entry name" value="CARD"/>
</dbReference>
<feature type="domain" description="CARD" evidence="2">
    <location>
        <begin position="111"/>
        <end position="192"/>
    </location>
</feature>
<dbReference type="InterPro" id="IPR011029">
    <property type="entry name" value="DEATH-like_dom_sf"/>
</dbReference>
<evidence type="ECO:0000313" key="5">
    <source>
        <dbReference type="Proteomes" id="UP000265000"/>
    </source>
</evidence>
<sequence>MADEEKLADILDEISDEEFTTFKWHLKKETWNGIDPIKPTKLQRAERLDLVDLMVQKYQLGGAATVMANMMKKISRNDLVKMLSDMGAVVEAPAPAPAASSASPADSVSKLTSVRSQLVAKISAPVLQQLLDTMLEKRILNDSEMELGNLNKSDRARQVVDMVRNKGSKASSALIAALCEVDPCLAEELKLQ</sequence>
<dbReference type="PROSITE" id="PS50209">
    <property type="entry name" value="CARD"/>
    <property type="match status" value="1"/>
</dbReference>
<dbReference type="Ensembl" id="ENSFHET00000000635.1">
    <property type="protein sequence ID" value="ENSFHEP00000009350.1"/>
    <property type="gene ID" value="ENSFHEG00000010598.1"/>
</dbReference>
<dbReference type="PROSITE" id="PS50824">
    <property type="entry name" value="DAPIN"/>
    <property type="match status" value="1"/>
</dbReference>
<dbReference type="Ensembl" id="ENSFHET00000000610.1">
    <property type="protein sequence ID" value="ENSFHEP00000027256.1"/>
    <property type="gene ID" value="ENSFHEG00000010598.1"/>
</dbReference>
<dbReference type="STRING" id="8078.ENSFHEP00000027245"/>
<reference evidence="4" key="1">
    <citation type="submission" date="2025-05" db="UniProtKB">
        <authorList>
            <consortium name="Ensembl"/>
        </authorList>
    </citation>
    <scope>IDENTIFICATION</scope>
</reference>
<evidence type="ECO:0000259" key="1">
    <source>
        <dbReference type="PROSITE" id="PS50168"/>
    </source>
</evidence>
<evidence type="ECO:0000313" key="4">
    <source>
        <dbReference type="Ensembl" id="ENSFHEP00000027277.1"/>
    </source>
</evidence>
<evidence type="ECO:0008006" key="6">
    <source>
        <dbReference type="Google" id="ProtNLM"/>
    </source>
</evidence>
<dbReference type="Pfam" id="PF02758">
    <property type="entry name" value="PYRIN"/>
    <property type="match status" value="1"/>
</dbReference>
<dbReference type="SMART" id="SM01289">
    <property type="entry name" value="PYRIN"/>
    <property type="match status" value="1"/>
</dbReference>
<dbReference type="GO" id="GO:0042981">
    <property type="term" value="P:regulation of apoptotic process"/>
    <property type="evidence" value="ECO:0007669"/>
    <property type="project" value="InterPro"/>
</dbReference>
<feature type="domain" description="DED" evidence="1">
    <location>
        <begin position="2"/>
        <end position="85"/>
    </location>
</feature>
<dbReference type="Ensembl" id="ENSFHET00000000592.1">
    <property type="protein sequence ID" value="ENSFHEP00000027277.1"/>
    <property type="gene ID" value="ENSFHEG00000010598.1"/>
</dbReference>
<dbReference type="PROSITE" id="PS50168">
    <property type="entry name" value="DED"/>
    <property type="match status" value="1"/>
</dbReference>
<name>A0A3Q2QKU9_FUNHE</name>
<proteinExistence type="predicted"/>
<dbReference type="Pfam" id="PF00619">
    <property type="entry name" value="CARD"/>
    <property type="match status" value="1"/>
</dbReference>
<dbReference type="Gene3D" id="1.10.533.10">
    <property type="entry name" value="Death Domain, Fas"/>
    <property type="match status" value="2"/>
</dbReference>
<evidence type="ECO:0000259" key="2">
    <source>
        <dbReference type="PROSITE" id="PS50209"/>
    </source>
</evidence>
<dbReference type="Proteomes" id="UP000265000">
    <property type="component" value="Unplaced"/>
</dbReference>
<accession>A0A3Q2QKU9</accession>
<dbReference type="SUPFAM" id="SSF47986">
    <property type="entry name" value="DEATH domain"/>
    <property type="match status" value="2"/>
</dbReference>
<organism evidence="4 5">
    <name type="scientific">Fundulus heteroclitus</name>
    <name type="common">Killifish</name>
    <name type="synonym">Mummichog</name>
    <dbReference type="NCBI Taxonomy" id="8078"/>
    <lineage>
        <taxon>Eukaryota</taxon>
        <taxon>Metazoa</taxon>
        <taxon>Chordata</taxon>
        <taxon>Craniata</taxon>
        <taxon>Vertebrata</taxon>
        <taxon>Euteleostomi</taxon>
        <taxon>Actinopterygii</taxon>
        <taxon>Neopterygii</taxon>
        <taxon>Teleostei</taxon>
        <taxon>Neoteleostei</taxon>
        <taxon>Acanthomorphata</taxon>
        <taxon>Ovalentaria</taxon>
        <taxon>Atherinomorphae</taxon>
        <taxon>Cyprinodontiformes</taxon>
        <taxon>Fundulidae</taxon>
        <taxon>Fundulus</taxon>
    </lineage>
</organism>
<dbReference type="InterPro" id="IPR004020">
    <property type="entry name" value="DAPIN"/>
</dbReference>
<evidence type="ECO:0000259" key="3">
    <source>
        <dbReference type="PROSITE" id="PS50824"/>
    </source>
</evidence>
<dbReference type="Ensembl" id="ENSFHET00000000622.1">
    <property type="protein sequence ID" value="ENSFHEP00000027245.1"/>
    <property type="gene ID" value="ENSFHEG00000010598.1"/>
</dbReference>
<keyword evidence="5" id="KW-1185">Reference proteome</keyword>
<dbReference type="InterPro" id="IPR001875">
    <property type="entry name" value="DED_dom"/>
</dbReference>
<protein>
    <recommendedName>
        <fullName evidence="6">CARD domain-containing protein</fullName>
    </recommendedName>
</protein>
<dbReference type="Ensembl" id="ENSFHET00000000617.1">
    <property type="protein sequence ID" value="ENSFHEP00000027240.1"/>
    <property type="gene ID" value="ENSFHEG00000010598.1"/>
</dbReference>
<dbReference type="GeneTree" id="ENSGT00940000177274"/>
<dbReference type="AlphaFoldDB" id="A0A3Q2QKU9"/>
<feature type="domain" description="Pyrin" evidence="3">
    <location>
        <begin position="1"/>
        <end position="89"/>
    </location>
</feature>